<sequence length="369" mass="38584">MGILARGVEHAGRTERQPRRHCRVVGSHLPCVPRGGCGCPCPRIVQRRIVKDVCHRRAASSLPHEGTTMAGQPAAHRDVELVAVSHDVIATWPIGTFLENIAVIGDDEFVVSVHNKAELHRATVDGRSHEWVSMPAPPAGMIVSDGVIVVGGEPGAGPHHVYRVTTGGRVEDLAPVPDTLFLNGFTSGPVGIGFTVDSILGVVIAIDLATGASRVVLRDDLLTKVSEEPMLPGANGIKAGDDALYLTNTDRALVLRAPLDASGMPVGTLDIVAENLRGDDLAVAANGDLFVTTHIHNTLIRLAPDGTRVAVAGPLQGMAGSTSCVFGRTPASRTSLFVTTTGGMVMPQDGVVQEAKLVRLDVGVAGRDG</sequence>
<dbReference type="SUPFAM" id="SSF63829">
    <property type="entry name" value="Calcium-dependent phosphotriesterase"/>
    <property type="match status" value="1"/>
</dbReference>
<dbReference type="Proteomes" id="UP000320095">
    <property type="component" value="Unassembled WGS sequence"/>
</dbReference>
<protein>
    <recommendedName>
        <fullName evidence="1">SMP-30/Gluconolactonase/LRE-like region domain-containing protein</fullName>
    </recommendedName>
</protein>
<dbReference type="EMBL" id="RCZG01000002">
    <property type="protein sequence ID" value="TPG36135.1"/>
    <property type="molecule type" value="Genomic_DNA"/>
</dbReference>
<dbReference type="InterPro" id="IPR052998">
    <property type="entry name" value="Hetero-Diels-Alderase-like"/>
</dbReference>
<dbReference type="Gene3D" id="2.120.10.30">
    <property type="entry name" value="TolB, C-terminal domain"/>
    <property type="match status" value="1"/>
</dbReference>
<dbReference type="Pfam" id="PF08450">
    <property type="entry name" value="SGL"/>
    <property type="match status" value="1"/>
</dbReference>
<dbReference type="PANTHER" id="PTHR42060:SF1">
    <property type="entry name" value="NHL REPEAT-CONTAINING PROTEIN"/>
    <property type="match status" value="1"/>
</dbReference>
<dbReference type="PANTHER" id="PTHR42060">
    <property type="entry name" value="NHL REPEAT-CONTAINING PROTEIN-RELATED"/>
    <property type="match status" value="1"/>
</dbReference>
<gene>
    <name evidence="2" type="ORF">EAH80_08505</name>
</gene>
<dbReference type="InterPro" id="IPR013658">
    <property type="entry name" value="SGL"/>
</dbReference>
<accession>A0A502EEJ7</accession>
<comment type="caution">
    <text evidence="2">The sequence shown here is derived from an EMBL/GenBank/DDBJ whole genome shotgun (WGS) entry which is preliminary data.</text>
</comment>
<organism evidence="2 3">
    <name type="scientific">Mycolicibacterium hodleri</name>
    <dbReference type="NCBI Taxonomy" id="49897"/>
    <lineage>
        <taxon>Bacteria</taxon>
        <taxon>Bacillati</taxon>
        <taxon>Actinomycetota</taxon>
        <taxon>Actinomycetes</taxon>
        <taxon>Mycobacteriales</taxon>
        <taxon>Mycobacteriaceae</taxon>
        <taxon>Mycolicibacterium</taxon>
    </lineage>
</organism>
<proteinExistence type="predicted"/>
<name>A0A502EEJ7_9MYCO</name>
<evidence type="ECO:0000313" key="3">
    <source>
        <dbReference type="Proteomes" id="UP000320095"/>
    </source>
</evidence>
<feature type="domain" description="SMP-30/Gluconolactonase/LRE-like region" evidence="1">
    <location>
        <begin position="117"/>
        <end position="341"/>
    </location>
</feature>
<dbReference type="InterPro" id="IPR011042">
    <property type="entry name" value="6-blade_b-propeller_TolB-like"/>
</dbReference>
<dbReference type="AlphaFoldDB" id="A0A502EEJ7"/>
<reference evidence="2 3" key="1">
    <citation type="journal article" date="2019" name="Environ. Microbiol.">
        <title>Species interactions and distinct microbial communities in high Arctic permafrost affected cryosols are associated with the CH4 and CO2 gas fluxes.</title>
        <authorList>
            <person name="Altshuler I."/>
            <person name="Hamel J."/>
            <person name="Turney S."/>
            <person name="Magnuson E."/>
            <person name="Levesque R."/>
            <person name="Greer C."/>
            <person name="Whyte L.G."/>
        </authorList>
    </citation>
    <scope>NUCLEOTIDE SEQUENCE [LARGE SCALE GENOMIC DNA]</scope>
    <source>
        <strain evidence="2 3">S5.20</strain>
    </source>
</reference>
<evidence type="ECO:0000259" key="1">
    <source>
        <dbReference type="Pfam" id="PF08450"/>
    </source>
</evidence>
<keyword evidence="3" id="KW-1185">Reference proteome</keyword>
<evidence type="ECO:0000313" key="2">
    <source>
        <dbReference type="EMBL" id="TPG36135.1"/>
    </source>
</evidence>